<proteinExistence type="predicted"/>
<accession>A0A6G0KMA4</accession>
<comment type="caution">
    <text evidence="1">The sequence shown here is derived from an EMBL/GenBank/DDBJ whole genome shotgun (WGS) entry which is preliminary data.</text>
</comment>
<dbReference type="EMBL" id="QXFX01001346">
    <property type="protein sequence ID" value="KAE9091865.1"/>
    <property type="molecule type" value="Genomic_DNA"/>
</dbReference>
<dbReference type="AlphaFoldDB" id="A0A6G0KMA4"/>
<dbReference type="Proteomes" id="UP000488956">
    <property type="component" value="Unassembled WGS sequence"/>
</dbReference>
<evidence type="ECO:0000313" key="2">
    <source>
        <dbReference type="Proteomes" id="UP000488956"/>
    </source>
</evidence>
<sequence>MQSGLEAIAASMGPPASSSEAVEELAQAVKQQTALLQLQLEENQRIMQMQLAIMQQLANK</sequence>
<name>A0A6G0KMA4_9STRA</name>
<protein>
    <submittedName>
        <fullName evidence="1">Uncharacterized protein</fullName>
    </submittedName>
</protein>
<evidence type="ECO:0000313" key="1">
    <source>
        <dbReference type="EMBL" id="KAE9091865.1"/>
    </source>
</evidence>
<reference evidence="1 2" key="1">
    <citation type="submission" date="2018-09" db="EMBL/GenBank/DDBJ databases">
        <title>Genomic investigation of the strawberry pathogen Phytophthora fragariae indicates pathogenicity is determined by transcriptional variation in three key races.</title>
        <authorList>
            <person name="Adams T.M."/>
            <person name="Armitage A.D."/>
            <person name="Sobczyk M.K."/>
            <person name="Bates H.J."/>
            <person name="Dunwell J.M."/>
            <person name="Nellist C.F."/>
            <person name="Harrison R.J."/>
        </authorList>
    </citation>
    <scope>NUCLEOTIDE SEQUENCE [LARGE SCALE GENOMIC DNA]</scope>
    <source>
        <strain evidence="1 2">ONT-3</strain>
    </source>
</reference>
<gene>
    <name evidence="1" type="ORF">PF010_g18024</name>
</gene>
<organism evidence="1 2">
    <name type="scientific">Phytophthora fragariae</name>
    <dbReference type="NCBI Taxonomy" id="53985"/>
    <lineage>
        <taxon>Eukaryota</taxon>
        <taxon>Sar</taxon>
        <taxon>Stramenopiles</taxon>
        <taxon>Oomycota</taxon>
        <taxon>Peronosporomycetes</taxon>
        <taxon>Peronosporales</taxon>
        <taxon>Peronosporaceae</taxon>
        <taxon>Phytophthora</taxon>
    </lineage>
</organism>